<feature type="transmembrane region" description="Helical" evidence="6">
    <location>
        <begin position="117"/>
        <end position="139"/>
    </location>
</feature>
<evidence type="ECO:0000256" key="1">
    <source>
        <dbReference type="ARBA" id="ARBA00004651"/>
    </source>
</evidence>
<evidence type="ECO:0000256" key="6">
    <source>
        <dbReference type="SAM" id="Phobius"/>
    </source>
</evidence>
<dbReference type="InterPro" id="IPR014108">
    <property type="entry name" value="Caa3-assmbl_CtaG"/>
</dbReference>
<keyword evidence="2" id="KW-1003">Cell membrane</keyword>
<dbReference type="GO" id="GO:0005886">
    <property type="term" value="C:plasma membrane"/>
    <property type="evidence" value="ECO:0007669"/>
    <property type="project" value="UniProtKB-SubCell"/>
</dbReference>
<reference evidence="7 8" key="1">
    <citation type="submission" date="2019-04" db="EMBL/GenBank/DDBJ databases">
        <title>Bacillus caeni sp. nov., a bacterium isolated from mangrove sediment.</title>
        <authorList>
            <person name="Huang H."/>
            <person name="Mo K."/>
            <person name="Hu Y."/>
        </authorList>
    </citation>
    <scope>NUCLEOTIDE SEQUENCE [LARGE SCALE GENOMIC DNA]</scope>
    <source>
        <strain evidence="7 8">HB172195</strain>
    </source>
</reference>
<dbReference type="EMBL" id="SWLG01000004">
    <property type="protein sequence ID" value="TLS38205.1"/>
    <property type="molecule type" value="Genomic_DNA"/>
</dbReference>
<organism evidence="7 8">
    <name type="scientific">Exobacillus caeni</name>
    <dbReference type="NCBI Taxonomy" id="2574798"/>
    <lineage>
        <taxon>Bacteria</taxon>
        <taxon>Bacillati</taxon>
        <taxon>Bacillota</taxon>
        <taxon>Bacilli</taxon>
        <taxon>Bacillales</taxon>
        <taxon>Guptibacillaceae</taxon>
        <taxon>Exobacillus</taxon>
    </lineage>
</organism>
<dbReference type="NCBIfam" id="TIGR02737">
    <property type="entry name" value="caa3_CtaG"/>
    <property type="match status" value="1"/>
</dbReference>
<comment type="subcellular location">
    <subcellularLocation>
        <location evidence="1">Cell membrane</location>
        <topology evidence="1">Multi-pass membrane protein</topology>
    </subcellularLocation>
</comment>
<feature type="transmembrane region" description="Helical" evidence="6">
    <location>
        <begin position="12"/>
        <end position="33"/>
    </location>
</feature>
<sequence>MWEQLATNFSFSAIWSPALMVGAILVAGLYIMFTGPWRDSFKESSRVPVYKKFMFLLGVFIFYMGLGGPLYIMGHLLLSIHMLQMALVYIVAPPLILAGLPAWMLRPVLNVKIIGKLVRVFTFPIISLILFNGLFSLYHLPEVFDYLMVHYTAQTIFVNVLIFASFAMWWPVVTPVPEFDTLSGVKKLGYIFADGVLLTPACALIIFATHPLYASYTDPTVWANAIGYCIPSGANVSPELFSQMKPMDTMEDQQLGGIIMKIVQEIVYGSALGYIFFQWARKQREQDAAELKASDLQMNKA</sequence>
<keyword evidence="5 6" id="KW-0472">Membrane</keyword>
<evidence type="ECO:0000256" key="2">
    <source>
        <dbReference type="ARBA" id="ARBA00022475"/>
    </source>
</evidence>
<evidence type="ECO:0000256" key="4">
    <source>
        <dbReference type="ARBA" id="ARBA00022989"/>
    </source>
</evidence>
<gene>
    <name evidence="7" type="primary">ctaG</name>
    <name evidence="7" type="ORF">FCL54_06620</name>
</gene>
<feature type="transmembrane region" description="Helical" evidence="6">
    <location>
        <begin position="191"/>
        <end position="213"/>
    </location>
</feature>
<feature type="transmembrane region" description="Helical" evidence="6">
    <location>
        <begin position="86"/>
        <end position="105"/>
    </location>
</feature>
<proteinExistence type="predicted"/>
<feature type="transmembrane region" description="Helical" evidence="6">
    <location>
        <begin position="151"/>
        <end position="170"/>
    </location>
</feature>
<name>A0A5R9FF46_9BACL</name>
<comment type="caution">
    <text evidence="7">The sequence shown here is derived from an EMBL/GenBank/DDBJ whole genome shotgun (WGS) entry which is preliminary data.</text>
</comment>
<keyword evidence="4 6" id="KW-1133">Transmembrane helix</keyword>
<keyword evidence="3 6" id="KW-0812">Transmembrane</keyword>
<keyword evidence="8" id="KW-1185">Reference proteome</keyword>
<dbReference type="Proteomes" id="UP000308230">
    <property type="component" value="Unassembled WGS sequence"/>
</dbReference>
<dbReference type="InterPro" id="IPR019108">
    <property type="entry name" value="Caa3_assmbl_CtaG-rel"/>
</dbReference>
<feature type="transmembrane region" description="Helical" evidence="6">
    <location>
        <begin position="53"/>
        <end position="74"/>
    </location>
</feature>
<feature type="transmembrane region" description="Helical" evidence="6">
    <location>
        <begin position="255"/>
        <end position="277"/>
    </location>
</feature>
<dbReference type="OrthoDB" id="128422at2"/>
<accession>A0A5R9FF46</accession>
<evidence type="ECO:0000313" key="8">
    <source>
        <dbReference type="Proteomes" id="UP000308230"/>
    </source>
</evidence>
<protein>
    <submittedName>
        <fullName evidence="7">Cytochrome c oxidase assembly factor CtaG</fullName>
    </submittedName>
</protein>
<evidence type="ECO:0000256" key="5">
    <source>
        <dbReference type="ARBA" id="ARBA00023136"/>
    </source>
</evidence>
<dbReference type="AlphaFoldDB" id="A0A5R9FF46"/>
<evidence type="ECO:0000256" key="3">
    <source>
        <dbReference type="ARBA" id="ARBA00022692"/>
    </source>
</evidence>
<evidence type="ECO:0000313" key="7">
    <source>
        <dbReference type="EMBL" id="TLS38205.1"/>
    </source>
</evidence>
<dbReference type="Pfam" id="PF09678">
    <property type="entry name" value="Caa3_CtaG"/>
    <property type="match status" value="1"/>
</dbReference>
<dbReference type="RefSeq" id="WP_138124517.1">
    <property type="nucleotide sequence ID" value="NZ_SWLG01000004.1"/>
</dbReference>